<evidence type="ECO:0000313" key="9">
    <source>
        <dbReference type="EMBL" id="VFJ89912.1"/>
    </source>
</evidence>
<protein>
    <submittedName>
        <fullName evidence="9">TIGR00255 family protein</fullName>
    </submittedName>
</protein>
<evidence type="ECO:0000256" key="4">
    <source>
        <dbReference type="ARBA" id="ARBA00022801"/>
    </source>
</evidence>
<evidence type="ECO:0000256" key="1">
    <source>
        <dbReference type="ARBA" id="ARBA00001968"/>
    </source>
</evidence>
<comment type="cofactor">
    <cofactor evidence="1">
        <name>a divalent metal cation</name>
        <dbReference type="ChEBI" id="CHEBI:60240"/>
    </cofactor>
</comment>
<dbReference type="NCBIfam" id="TIGR00255">
    <property type="entry name" value="YicC/YloC family endoribonuclease"/>
    <property type="match status" value="1"/>
</dbReference>
<dbReference type="InterPro" id="IPR013527">
    <property type="entry name" value="YicC-like_N"/>
</dbReference>
<sequence>MIYSMTAFARREEQGGENEETGGEISWELRSVNHRYLDVTVRLPEDLRSLEPVVRERVRDRIGRGKVECLLRYQSTARRETQLHVDLELAGQVVAALHRISGLLPNGGTVSPLGILRWPGVVYPPPAPNLEAVKTPILNVLDQALTELLAMRWREGEKLTALIRARCAEVSDIVDRVRERLPTILAAQRARLLDRLSEVEAEIDPDRLEQDLVLIAQKIDVAEELDRLDTHLAEVERALGGGPSEKTGPGKNPMGRRLDFLMQEMHREANTLGAKSVDTAVTGASVDLRVLIEQMREQVQNVE</sequence>
<dbReference type="EMBL" id="CAADFJ010000006">
    <property type="protein sequence ID" value="VFJ96302.1"/>
    <property type="molecule type" value="Genomic_DNA"/>
</dbReference>
<dbReference type="Pfam" id="PF03755">
    <property type="entry name" value="YicC-like_N"/>
    <property type="match status" value="1"/>
</dbReference>
<evidence type="ECO:0000313" key="8">
    <source>
        <dbReference type="EMBL" id="VFJ87935.1"/>
    </source>
</evidence>
<dbReference type="AlphaFoldDB" id="A0A450UC88"/>
<dbReference type="InterPro" id="IPR005229">
    <property type="entry name" value="YicC/YloC-like"/>
</dbReference>
<gene>
    <name evidence="8" type="ORF">BECKH772A_GA0070896_100064</name>
    <name evidence="9" type="ORF">BECKH772B_GA0070898_100074</name>
    <name evidence="10" type="ORF">BECKH772C_GA0070978_100064</name>
</gene>
<dbReference type="Pfam" id="PF08340">
    <property type="entry name" value="YicC-like_C"/>
    <property type="match status" value="1"/>
</dbReference>
<dbReference type="EMBL" id="CAADFG010000006">
    <property type="protein sequence ID" value="VFJ87935.1"/>
    <property type="molecule type" value="Genomic_DNA"/>
</dbReference>
<dbReference type="InterPro" id="IPR013551">
    <property type="entry name" value="YicC-like_C"/>
</dbReference>
<evidence type="ECO:0000256" key="3">
    <source>
        <dbReference type="ARBA" id="ARBA00022759"/>
    </source>
</evidence>
<dbReference type="PANTHER" id="PTHR30636">
    <property type="entry name" value="UPF0701 PROTEIN YICC"/>
    <property type="match status" value="1"/>
</dbReference>
<reference evidence="9" key="1">
    <citation type="submission" date="2019-02" db="EMBL/GenBank/DDBJ databases">
        <authorList>
            <person name="Gruber-Vodicka R. H."/>
            <person name="Seah K. B. B."/>
        </authorList>
    </citation>
    <scope>NUCLEOTIDE SEQUENCE</scope>
    <source>
        <strain evidence="10">BECK_SA2B12</strain>
        <strain evidence="8">BECK_SA2B15</strain>
        <strain evidence="9">BECK_SA2B20</strain>
    </source>
</reference>
<evidence type="ECO:0000259" key="6">
    <source>
        <dbReference type="Pfam" id="PF03755"/>
    </source>
</evidence>
<evidence type="ECO:0000313" key="10">
    <source>
        <dbReference type="EMBL" id="VFJ96302.1"/>
    </source>
</evidence>
<keyword evidence="2" id="KW-0540">Nuclease</keyword>
<accession>A0A450UC88</accession>
<keyword evidence="3" id="KW-0255">Endonuclease</keyword>
<evidence type="ECO:0000256" key="5">
    <source>
        <dbReference type="ARBA" id="ARBA00035648"/>
    </source>
</evidence>
<proteinExistence type="inferred from homology"/>
<organism evidence="9">
    <name type="scientific">Candidatus Kentrum eta</name>
    <dbReference type="NCBI Taxonomy" id="2126337"/>
    <lineage>
        <taxon>Bacteria</taxon>
        <taxon>Pseudomonadati</taxon>
        <taxon>Pseudomonadota</taxon>
        <taxon>Gammaproteobacteria</taxon>
        <taxon>Candidatus Kentrum</taxon>
    </lineage>
</organism>
<evidence type="ECO:0000256" key="2">
    <source>
        <dbReference type="ARBA" id="ARBA00022722"/>
    </source>
</evidence>
<evidence type="ECO:0000259" key="7">
    <source>
        <dbReference type="Pfam" id="PF08340"/>
    </source>
</evidence>
<name>A0A450UC88_9GAMM</name>
<feature type="domain" description="Endoribonuclease YicC-like C-terminal" evidence="7">
    <location>
        <begin position="177"/>
        <end position="303"/>
    </location>
</feature>
<keyword evidence="4" id="KW-0378">Hydrolase</keyword>
<dbReference type="PANTHER" id="PTHR30636:SF3">
    <property type="entry name" value="UPF0701 PROTEIN YICC"/>
    <property type="match status" value="1"/>
</dbReference>
<dbReference type="EMBL" id="CAADFI010000007">
    <property type="protein sequence ID" value="VFJ89912.1"/>
    <property type="molecule type" value="Genomic_DNA"/>
</dbReference>
<dbReference type="GO" id="GO:0016787">
    <property type="term" value="F:hydrolase activity"/>
    <property type="evidence" value="ECO:0007669"/>
    <property type="project" value="UniProtKB-KW"/>
</dbReference>
<feature type="domain" description="Endoribonuclease YicC-like N-terminal" evidence="6">
    <location>
        <begin position="2"/>
        <end position="160"/>
    </location>
</feature>
<comment type="similarity">
    <text evidence="5">Belongs to the YicC/YloC family.</text>
</comment>
<dbReference type="GO" id="GO:0004521">
    <property type="term" value="F:RNA endonuclease activity"/>
    <property type="evidence" value="ECO:0007669"/>
    <property type="project" value="InterPro"/>
</dbReference>